<keyword evidence="4" id="KW-0808">Transferase</keyword>
<keyword evidence="1" id="KW-0812">Transmembrane</keyword>
<proteinExistence type="predicted"/>
<evidence type="ECO:0000256" key="1">
    <source>
        <dbReference type="SAM" id="Phobius"/>
    </source>
</evidence>
<keyword evidence="4" id="KW-0012">Acyltransferase</keyword>
<feature type="transmembrane region" description="Helical" evidence="1">
    <location>
        <begin position="135"/>
        <end position="160"/>
    </location>
</feature>
<feature type="transmembrane region" description="Helical" evidence="1">
    <location>
        <begin position="167"/>
        <end position="185"/>
    </location>
</feature>
<sequence>MKKTIYNVQILRLIASAMVLFGHVQHEAGEMPYLDLANYTPWVPVYFAGGVDIFFVISGFIMYLLSKEQFGKPGASANFLWRRIARVAPPYWLFTTAMIGSAIVFASYVTHSTLDPLHVIGSYFFVPVQNPYGRYFPVLILGWTLNFEMLFYALLGIALLFNRRAGVAFLFGSIALLGTLGIVAPPGSTSFAFWCNPIIFEFLFGIALAHFRLAGMRIALPAGIALVVAGVAVMVLMQSMGIAAHFWDYRPLWMGLPALAICSGFALVDEAPEPGPVKRALVFGGDVSFVLYLSHPFALTLVSMLWKKAHLTHAWGYVVVANLFSVVVACVLHVLIEKPATTSINRFVSRRLAPRRVVAAAG</sequence>
<dbReference type="Proteomes" id="UP000675920">
    <property type="component" value="Unplaced"/>
</dbReference>
<dbReference type="InterPro" id="IPR002656">
    <property type="entry name" value="Acyl_transf_3_dom"/>
</dbReference>
<dbReference type="GO" id="GO:0016020">
    <property type="term" value="C:membrane"/>
    <property type="evidence" value="ECO:0007669"/>
    <property type="project" value="TreeGrafter"/>
</dbReference>
<keyword evidence="1" id="KW-0472">Membrane</keyword>
<feature type="transmembrane region" description="Helical" evidence="1">
    <location>
        <begin position="280"/>
        <end position="302"/>
    </location>
</feature>
<keyword evidence="1" id="KW-1133">Transmembrane helix</keyword>
<feature type="transmembrane region" description="Helical" evidence="1">
    <location>
        <begin position="223"/>
        <end position="246"/>
    </location>
</feature>
<reference evidence="4" key="1">
    <citation type="submission" date="2025-08" db="UniProtKB">
        <authorList>
            <consortium name="RefSeq"/>
        </authorList>
    </citation>
    <scope>IDENTIFICATION</scope>
</reference>
<dbReference type="Pfam" id="PF01757">
    <property type="entry name" value="Acyl_transf_3"/>
    <property type="match status" value="1"/>
</dbReference>
<organism evidence="3 4">
    <name type="scientific">Derxia gummosa DSM 723</name>
    <dbReference type="NCBI Taxonomy" id="1121388"/>
    <lineage>
        <taxon>Bacteria</taxon>
        <taxon>Pseudomonadati</taxon>
        <taxon>Pseudomonadota</taxon>
        <taxon>Betaproteobacteria</taxon>
        <taxon>Burkholderiales</taxon>
        <taxon>Alcaligenaceae</taxon>
        <taxon>Derxia</taxon>
    </lineage>
</organism>
<accession>A0A8B6XB62</accession>
<evidence type="ECO:0000313" key="3">
    <source>
        <dbReference type="Proteomes" id="UP000675920"/>
    </source>
</evidence>
<dbReference type="PANTHER" id="PTHR23028:SF131">
    <property type="entry name" value="BLR2367 PROTEIN"/>
    <property type="match status" value="1"/>
</dbReference>
<keyword evidence="3" id="KW-1185">Reference proteome</keyword>
<dbReference type="RefSeq" id="WP_169732475.1">
    <property type="nucleotide sequence ID" value="NZ_AXWS01000007.1"/>
</dbReference>
<protein>
    <submittedName>
        <fullName evidence="4">Acyltransferase family protein</fullName>
        <ecNumber evidence="4">2.3.-.-</ecNumber>
    </submittedName>
</protein>
<feature type="transmembrane region" description="Helical" evidence="1">
    <location>
        <begin position="314"/>
        <end position="336"/>
    </location>
</feature>
<feature type="transmembrane region" description="Helical" evidence="1">
    <location>
        <begin position="5"/>
        <end position="24"/>
    </location>
</feature>
<feature type="transmembrane region" description="Helical" evidence="1">
    <location>
        <begin position="44"/>
        <end position="65"/>
    </location>
</feature>
<dbReference type="AlphaFoldDB" id="A0A8B6XB62"/>
<dbReference type="GO" id="GO:0000271">
    <property type="term" value="P:polysaccharide biosynthetic process"/>
    <property type="evidence" value="ECO:0007669"/>
    <property type="project" value="TreeGrafter"/>
</dbReference>
<dbReference type="GO" id="GO:0016747">
    <property type="term" value="F:acyltransferase activity, transferring groups other than amino-acyl groups"/>
    <property type="evidence" value="ECO:0007669"/>
    <property type="project" value="InterPro"/>
</dbReference>
<name>A0A8B6XB62_9BURK</name>
<feature type="domain" description="Acyltransferase 3" evidence="2">
    <location>
        <begin position="6"/>
        <end position="333"/>
    </location>
</feature>
<feature type="transmembrane region" description="Helical" evidence="1">
    <location>
        <begin position="191"/>
        <end position="211"/>
    </location>
</feature>
<feature type="transmembrane region" description="Helical" evidence="1">
    <location>
        <begin position="91"/>
        <end position="109"/>
    </location>
</feature>
<dbReference type="InterPro" id="IPR050879">
    <property type="entry name" value="Acyltransferase_3"/>
</dbReference>
<dbReference type="EC" id="2.3.-.-" evidence="4"/>
<feature type="transmembrane region" description="Helical" evidence="1">
    <location>
        <begin position="252"/>
        <end position="268"/>
    </location>
</feature>
<evidence type="ECO:0000259" key="2">
    <source>
        <dbReference type="Pfam" id="PF01757"/>
    </source>
</evidence>
<evidence type="ECO:0000313" key="4">
    <source>
        <dbReference type="RefSeq" id="WP_169732475.1"/>
    </source>
</evidence>
<dbReference type="PANTHER" id="PTHR23028">
    <property type="entry name" value="ACETYLTRANSFERASE"/>
    <property type="match status" value="1"/>
</dbReference>